<reference evidence="2" key="1">
    <citation type="submission" date="2013-07" db="EMBL/GenBank/DDBJ databases">
        <title>The genome of Eucalyptus grandis.</title>
        <authorList>
            <person name="Schmutz J."/>
            <person name="Hayes R."/>
            <person name="Myburg A."/>
            <person name="Tuskan G."/>
            <person name="Grattapaglia D."/>
            <person name="Rokhsar D.S."/>
        </authorList>
    </citation>
    <scope>NUCLEOTIDE SEQUENCE</scope>
    <source>
        <tissue evidence="2">Leaf extractions</tissue>
    </source>
</reference>
<evidence type="ECO:0000313" key="2">
    <source>
        <dbReference type="EMBL" id="KCW57586.1"/>
    </source>
</evidence>
<dbReference type="EMBL" id="KK198760">
    <property type="protein sequence ID" value="KCW57586.1"/>
    <property type="molecule type" value="Genomic_DNA"/>
</dbReference>
<feature type="transmembrane region" description="Helical" evidence="1">
    <location>
        <begin position="12"/>
        <end position="34"/>
    </location>
</feature>
<evidence type="ECO:0000256" key="1">
    <source>
        <dbReference type="SAM" id="Phobius"/>
    </source>
</evidence>
<dbReference type="InParanoid" id="A0A059AVB2"/>
<proteinExistence type="predicted"/>
<protein>
    <submittedName>
        <fullName evidence="2">Uncharacterized protein</fullName>
    </submittedName>
</protein>
<organism evidence="2">
    <name type="scientific">Eucalyptus grandis</name>
    <name type="common">Flooded gum</name>
    <dbReference type="NCBI Taxonomy" id="71139"/>
    <lineage>
        <taxon>Eukaryota</taxon>
        <taxon>Viridiplantae</taxon>
        <taxon>Streptophyta</taxon>
        <taxon>Embryophyta</taxon>
        <taxon>Tracheophyta</taxon>
        <taxon>Spermatophyta</taxon>
        <taxon>Magnoliopsida</taxon>
        <taxon>eudicotyledons</taxon>
        <taxon>Gunneridae</taxon>
        <taxon>Pentapetalae</taxon>
        <taxon>rosids</taxon>
        <taxon>malvids</taxon>
        <taxon>Myrtales</taxon>
        <taxon>Myrtaceae</taxon>
        <taxon>Myrtoideae</taxon>
        <taxon>Eucalypteae</taxon>
        <taxon>Eucalyptus</taxon>
    </lineage>
</organism>
<keyword evidence="1" id="KW-0812">Transmembrane</keyword>
<keyword evidence="1" id="KW-0472">Membrane</keyword>
<dbReference type="AlphaFoldDB" id="A0A059AVB2"/>
<keyword evidence="1" id="KW-1133">Transmembrane helix</keyword>
<accession>A0A059AVB2</accession>
<sequence>MGNCNGWGFFRTHFFSFFLLTVFSFGFMPIEDAVYDVVVRFRLFIYRARMENLEGFIITLFCFSVNSVEVGPFFPEAFTLDI</sequence>
<dbReference type="Gramene" id="KCW57586">
    <property type="protein sequence ID" value="KCW57586"/>
    <property type="gene ID" value="EUGRSUZ_H00355"/>
</dbReference>
<gene>
    <name evidence="2" type="ORF">EUGRSUZ_H00355</name>
</gene>
<name>A0A059AVB2_EUCGR</name>